<keyword evidence="7" id="KW-1185">Reference proteome</keyword>
<reference evidence="8" key="1">
    <citation type="submission" date="2025-08" db="UniProtKB">
        <authorList>
            <consortium name="RefSeq"/>
        </authorList>
    </citation>
    <scope>IDENTIFICATION</scope>
</reference>
<dbReference type="InterPro" id="IPR035965">
    <property type="entry name" value="PAS-like_dom_sf"/>
</dbReference>
<dbReference type="GeneID" id="103518792"/>
<dbReference type="SMART" id="SM00091">
    <property type="entry name" value="PAS"/>
    <property type="match status" value="1"/>
</dbReference>
<feature type="non-terminal residue" evidence="8">
    <location>
        <position position="941"/>
    </location>
</feature>
<name>A0A3Q0JHV1_DIACI</name>
<feature type="compositionally biased region" description="Polar residues" evidence="4">
    <location>
        <begin position="801"/>
        <end position="816"/>
    </location>
</feature>
<dbReference type="STRING" id="121845.A0A3Q0JHV1"/>
<dbReference type="PROSITE" id="PS51845">
    <property type="entry name" value="PDEASE_I_2"/>
    <property type="match status" value="1"/>
</dbReference>
<protein>
    <submittedName>
        <fullName evidence="8">High affinity cAMP-specific and IBMX-insensitive 3',5'-cyclic phosphodiesterase 8B-like</fullName>
    </submittedName>
</protein>
<dbReference type="Pfam" id="PF00233">
    <property type="entry name" value="PDEase_I"/>
    <property type="match status" value="2"/>
</dbReference>
<dbReference type="RefSeq" id="XP_026686300.1">
    <property type="nucleotide sequence ID" value="XM_026830499.1"/>
</dbReference>
<accession>A0A3Q0JHV1</accession>
<dbReference type="GO" id="GO:0046872">
    <property type="term" value="F:metal ion binding"/>
    <property type="evidence" value="ECO:0007669"/>
    <property type="project" value="UniProtKB-KW"/>
</dbReference>
<dbReference type="Proteomes" id="UP000079169">
    <property type="component" value="Unplaced"/>
</dbReference>
<dbReference type="Gene3D" id="1.10.1300.10">
    <property type="entry name" value="3'5'-cyclic nucleotide phosphodiesterase, catalytic domain"/>
    <property type="match status" value="2"/>
</dbReference>
<dbReference type="InterPro" id="IPR000014">
    <property type="entry name" value="PAS"/>
</dbReference>
<feature type="compositionally biased region" description="Low complexity" evidence="4">
    <location>
        <begin position="782"/>
        <end position="796"/>
    </location>
</feature>
<evidence type="ECO:0000256" key="4">
    <source>
        <dbReference type="SAM" id="MobiDB-lite"/>
    </source>
</evidence>
<feature type="domain" description="PAS" evidence="5">
    <location>
        <begin position="180"/>
        <end position="218"/>
    </location>
</feature>
<gene>
    <name evidence="8" type="primary">LOC103518792</name>
</gene>
<feature type="compositionally biased region" description="Low complexity" evidence="4">
    <location>
        <begin position="664"/>
        <end position="769"/>
    </location>
</feature>
<feature type="compositionally biased region" description="Polar residues" evidence="4">
    <location>
        <begin position="770"/>
        <end position="781"/>
    </location>
</feature>
<dbReference type="CDD" id="cd00130">
    <property type="entry name" value="PAS"/>
    <property type="match status" value="1"/>
</dbReference>
<evidence type="ECO:0000313" key="7">
    <source>
        <dbReference type="Proteomes" id="UP000079169"/>
    </source>
</evidence>
<dbReference type="GO" id="GO:0004114">
    <property type="term" value="F:3',5'-cyclic-nucleotide phosphodiesterase activity"/>
    <property type="evidence" value="ECO:0007669"/>
    <property type="project" value="InterPro"/>
</dbReference>
<dbReference type="NCBIfam" id="TIGR00229">
    <property type="entry name" value="sensory_box"/>
    <property type="match status" value="1"/>
</dbReference>
<dbReference type="SUPFAM" id="SSF109604">
    <property type="entry name" value="HD-domain/PDEase-like"/>
    <property type="match status" value="2"/>
</dbReference>
<feature type="domain" description="PDEase" evidence="6">
    <location>
        <begin position="455"/>
        <end position="648"/>
    </location>
</feature>
<feature type="compositionally biased region" description="Polar residues" evidence="4">
    <location>
        <begin position="397"/>
        <end position="412"/>
    </location>
</feature>
<feature type="region of interest" description="Disordered" evidence="4">
    <location>
        <begin position="661"/>
        <end position="816"/>
    </location>
</feature>
<proteinExistence type="predicted"/>
<evidence type="ECO:0000256" key="1">
    <source>
        <dbReference type="ARBA" id="ARBA00001968"/>
    </source>
</evidence>
<feature type="region of interest" description="Disordered" evidence="4">
    <location>
        <begin position="393"/>
        <end position="430"/>
    </location>
</feature>
<dbReference type="SUPFAM" id="SSF55785">
    <property type="entry name" value="PYP-like sensor domain (PAS domain)"/>
    <property type="match status" value="1"/>
</dbReference>
<sequence>MHKEESVYRDIQQILAAMHKEESVYRDIQQACESLGFLCQLATSLDQCVATSCSYLPHVVILAAMHKEESVYRDIQQACESLGFLCQLATSLDQCVATSCSYLPHVVVIEVEKTPEPGAIRSMKRSHHVILVALRKKPQIIYEQPGGGSGLNWSLELQAIEQNDVYLRNLLAHNETAFCALDKSRDLVYITNQSHSIQYVNKSCCSVLGYSQDELLNKFIANFHQLGQMDQIIRQLDRGFDWEGKVSWKCKNGDTIPLHCKALPFCAFGRDPTHFIYIQENPLDFHNLPRGSVPSIRKGSYDLKSINSEGAQSARRQSLAKLHNLPLEAPITKVISLISAAQEHSSDHVINILDKVIDILRTTELYSSHVKAENLRCEDPVTSDLIGALISQGPAPVSTTRRSSNDSANVKSTHAHTHPHGSAAPSGKSLNMVASPQMKELLTTSLAWDFNIFQLEHLSNKRGLERDTYKVARQSIIDMVLATEMTKHFEHLAKFVSVFNTPTPSSQHVECDYVQQDGGQTKSPSSDCGPDEDYPVSSPEAVNLVRRMLIKCADVANPTRPLPLCVEWGRRIAEEYFAQTDEEKALKLPVVMPMFDRVTCSIPKSQMGFVDFIINDMFEAWDAFIDMPEMLYHLRSNYQYWKDLDEKGITSIQDIYPATGPAELTLKSPTSTTKTTTTTTKSTTTKPPLKSAPSTNSQQSSNNPSSSANVNSNGAKVSATNPSSSAKSSSASSPNSGTLSSSISATNSTSSTLAQNSSANNSNSTLSQSISANNANSGAKTSTNNMSANNNEISNSGAKCHSTNNNNNTEARHLQSGQTKYHKCAVSANANSVVKSSSATKGVAKLPGVSAKGSAALLGGMHNTSMSNISALPDIPETNKDGLERDTYKVARQSIIDMVLATEMTKHFEHLAKFVSVFNTPTPSSQHVECDFVQQDGGQTK</sequence>
<keyword evidence="3" id="KW-0378">Hydrolase</keyword>
<dbReference type="KEGG" id="dci:103518792"/>
<dbReference type="Gene3D" id="3.30.450.20">
    <property type="entry name" value="PAS domain"/>
    <property type="match status" value="1"/>
</dbReference>
<feature type="compositionally biased region" description="Polar residues" evidence="4">
    <location>
        <begin position="517"/>
        <end position="526"/>
    </location>
</feature>
<comment type="cofactor">
    <cofactor evidence="1">
        <name>a divalent metal cation</name>
        <dbReference type="ChEBI" id="CHEBI:60240"/>
    </cofactor>
</comment>
<evidence type="ECO:0000313" key="8">
    <source>
        <dbReference type="RefSeq" id="XP_026686300.1"/>
    </source>
</evidence>
<dbReference type="PaxDb" id="121845-A0A3Q0JHV1"/>
<dbReference type="PANTHER" id="PTHR11347">
    <property type="entry name" value="CYCLIC NUCLEOTIDE PHOSPHODIESTERASE"/>
    <property type="match status" value="1"/>
</dbReference>
<dbReference type="GO" id="GO:0007165">
    <property type="term" value="P:signal transduction"/>
    <property type="evidence" value="ECO:0007669"/>
    <property type="project" value="InterPro"/>
</dbReference>
<evidence type="ECO:0000256" key="3">
    <source>
        <dbReference type="ARBA" id="ARBA00022801"/>
    </source>
</evidence>
<evidence type="ECO:0000259" key="5">
    <source>
        <dbReference type="PROSITE" id="PS50112"/>
    </source>
</evidence>
<evidence type="ECO:0000259" key="6">
    <source>
        <dbReference type="PROSITE" id="PS51845"/>
    </source>
</evidence>
<dbReference type="AlphaFoldDB" id="A0A3Q0JHV1"/>
<dbReference type="InterPro" id="IPR036971">
    <property type="entry name" value="PDEase_catalytic_dom_sf"/>
</dbReference>
<feature type="region of interest" description="Disordered" evidence="4">
    <location>
        <begin position="516"/>
        <end position="535"/>
    </location>
</feature>
<dbReference type="Pfam" id="PF13426">
    <property type="entry name" value="PAS_9"/>
    <property type="match status" value="1"/>
</dbReference>
<dbReference type="PROSITE" id="PS50112">
    <property type="entry name" value="PAS"/>
    <property type="match status" value="1"/>
</dbReference>
<keyword evidence="2" id="KW-0479">Metal-binding</keyword>
<evidence type="ECO:0000256" key="2">
    <source>
        <dbReference type="ARBA" id="ARBA00022723"/>
    </source>
</evidence>
<dbReference type="InterPro" id="IPR002073">
    <property type="entry name" value="PDEase_catalytic_dom"/>
</dbReference>
<organism evidence="7 8">
    <name type="scientific">Diaphorina citri</name>
    <name type="common">Asian citrus psyllid</name>
    <dbReference type="NCBI Taxonomy" id="121845"/>
    <lineage>
        <taxon>Eukaryota</taxon>
        <taxon>Metazoa</taxon>
        <taxon>Ecdysozoa</taxon>
        <taxon>Arthropoda</taxon>
        <taxon>Hexapoda</taxon>
        <taxon>Insecta</taxon>
        <taxon>Pterygota</taxon>
        <taxon>Neoptera</taxon>
        <taxon>Paraneoptera</taxon>
        <taxon>Hemiptera</taxon>
        <taxon>Sternorrhyncha</taxon>
        <taxon>Psylloidea</taxon>
        <taxon>Psyllidae</taxon>
        <taxon>Diaphorininae</taxon>
        <taxon>Diaphorina</taxon>
    </lineage>
</organism>